<dbReference type="AlphaFoldDB" id="A0A813DXX1"/>
<dbReference type="OrthoDB" id="7777654at2759"/>
<dbReference type="Pfam" id="PF00650">
    <property type="entry name" value="CRAL_TRIO"/>
    <property type="match status" value="1"/>
</dbReference>
<organism evidence="2 3">
    <name type="scientific">Polarella glacialis</name>
    <name type="common">Dinoflagellate</name>
    <dbReference type="NCBI Taxonomy" id="89957"/>
    <lineage>
        <taxon>Eukaryota</taxon>
        <taxon>Sar</taxon>
        <taxon>Alveolata</taxon>
        <taxon>Dinophyceae</taxon>
        <taxon>Suessiales</taxon>
        <taxon>Suessiaceae</taxon>
        <taxon>Polarella</taxon>
    </lineage>
</organism>
<dbReference type="Proteomes" id="UP000654075">
    <property type="component" value="Unassembled WGS sequence"/>
</dbReference>
<evidence type="ECO:0000259" key="1">
    <source>
        <dbReference type="PROSITE" id="PS50191"/>
    </source>
</evidence>
<dbReference type="SMART" id="SM00516">
    <property type="entry name" value="SEC14"/>
    <property type="match status" value="1"/>
</dbReference>
<keyword evidence="3" id="KW-1185">Reference proteome</keyword>
<dbReference type="PROSITE" id="PS50191">
    <property type="entry name" value="CRAL_TRIO"/>
    <property type="match status" value="1"/>
</dbReference>
<dbReference type="InterPro" id="IPR036865">
    <property type="entry name" value="CRAL-TRIO_dom_sf"/>
</dbReference>
<dbReference type="PANTHER" id="PTHR46818">
    <property type="entry name" value="DOMAIN-CONTAINING PROTEIN, PUTATIVE-RELATED"/>
    <property type="match status" value="1"/>
</dbReference>
<evidence type="ECO:0000313" key="3">
    <source>
        <dbReference type="Proteomes" id="UP000654075"/>
    </source>
</evidence>
<proteinExistence type="predicted"/>
<protein>
    <recommendedName>
        <fullName evidence="1">CRAL-TRIO domain-containing protein</fullName>
    </recommendedName>
</protein>
<name>A0A813DXX1_POLGL</name>
<sequence>MEAVVASASLIGIMAMPSPSQPVKLKRIQTSTLFAQVDSAPPIGGLVLDSPHSKFLLTPEVVLMEPSEFEIHRGGAPATPGKPGTRLIFLNTSLTADEQTALVELHQALEAEGEVHEDSEGEIPAFVRLHALRILQQAKGNVKKALLSMLTHLEMRVRMMPVSESAVIEDLRKGMMYWHGRDRKCRPNLVWRVSKIDQFDVERATRVILFIMEYGVRFCLVPGRVENWNLIIDLSGCGMSQATSNSRAIAKNVTRLLEEVYCGRNFSTKIFHLAWVIRAIVNTLIPEDKKSKVEFVSDKDIPSVMQGLCEPHQLEQQYGGSAPDVAAADVYPFRFFPNSTGLTGKDPAKQESLVEMADHAFHEGNLWDTYPRSKEKWEKAAKLQSLTPTAAKALEAMHPGKAVKPCQDMTSWLKIVSPDEAYSLDLVPIEENPDSPGGSPLQSNEHAAEINEAMKVADSAQMNESTFEPGGLSGVAIHRTFEPLLEGAGDNPIVSVVPSEGLSCNECSMWRC</sequence>
<dbReference type="EMBL" id="CAJNNV010005588">
    <property type="protein sequence ID" value="CAE8592288.1"/>
    <property type="molecule type" value="Genomic_DNA"/>
</dbReference>
<accession>A0A813DXX1</accession>
<gene>
    <name evidence="2" type="ORF">PGLA1383_LOCUS10944</name>
</gene>
<dbReference type="PANTHER" id="PTHR46818:SF1">
    <property type="entry name" value="CHROMOSOME UNDETERMINED SCAFFOLD_125, WHOLE GENOME SHOTGUN SEQUENCE"/>
    <property type="match status" value="1"/>
</dbReference>
<dbReference type="Gene3D" id="3.40.525.10">
    <property type="entry name" value="CRAL-TRIO lipid binding domain"/>
    <property type="match status" value="1"/>
</dbReference>
<dbReference type="InterPro" id="IPR001251">
    <property type="entry name" value="CRAL-TRIO_dom"/>
</dbReference>
<dbReference type="CDD" id="cd00170">
    <property type="entry name" value="SEC14"/>
    <property type="match status" value="1"/>
</dbReference>
<dbReference type="SUPFAM" id="SSF52087">
    <property type="entry name" value="CRAL/TRIO domain"/>
    <property type="match status" value="1"/>
</dbReference>
<reference evidence="2" key="1">
    <citation type="submission" date="2021-02" db="EMBL/GenBank/DDBJ databases">
        <authorList>
            <person name="Dougan E. K."/>
            <person name="Rhodes N."/>
            <person name="Thang M."/>
            <person name="Chan C."/>
        </authorList>
    </citation>
    <scope>NUCLEOTIDE SEQUENCE</scope>
</reference>
<comment type="caution">
    <text evidence="2">The sequence shown here is derived from an EMBL/GenBank/DDBJ whole genome shotgun (WGS) entry which is preliminary data.</text>
</comment>
<evidence type="ECO:0000313" key="2">
    <source>
        <dbReference type="EMBL" id="CAE8592288.1"/>
    </source>
</evidence>
<feature type="domain" description="CRAL-TRIO" evidence="1">
    <location>
        <begin position="164"/>
        <end position="326"/>
    </location>
</feature>